<evidence type="ECO:0000313" key="2">
    <source>
        <dbReference type="EMBL" id="MBM9914532.1"/>
    </source>
</evidence>
<gene>
    <name evidence="2" type="ORF">JJW18_13755</name>
    <name evidence="3" type="ORF">JJW19_10955</name>
</gene>
<sequence length="562" mass="61105">MLQPVSPRLGEAAVFRLPLPVDYAGVQRWLRVGFPQSFPRSTLSLRVEPSPWLIWPHAMETGLCLHGFQQKPVNGSPETVVKDSLSRLGKIIEISLPTADPAFRSEEFQREAISYWKNQQSVSNQNVSLLKRPSRSRSLIAVTVPRMRSHDGIEPVWIAESADDISAHIRRVAGVRVNIRAPASAAFYLRLTSYPEIKAPSPEGWLAWLTPHVAVDDFAKLLFWFGESSSMISRWVALELPGGSDSAIYCLNLRDHSLLPNRGVTLGVRAGRRQATRTSRDSLVIVSATINVLDRREILSRDRSIDAPLLSEARIVIVGQGSLGSPVALHLARAGVGHLTVIDPDELTSANLGRHVLGTDELGRNKALAMRDRLQRDVPIVSVVAIPAHVELALLTHPEVFESADIVIVTSADWASEVALWRKKSDGANWRLIQSWSEPNALVGHALVAPAGSADARHLFTDKGRFKHAFTTWPGGGSVPLPACGQSFIPGGEIGMSGVAGMVAQVGIASLAHRGEERLWVSSVSNPQLAEGLGGSYIGPVLPEHATSMTLTRAWPEAVPNE</sequence>
<dbReference type="Pfam" id="PF00899">
    <property type="entry name" value="ThiF"/>
    <property type="match status" value="1"/>
</dbReference>
<dbReference type="InterPro" id="IPR035985">
    <property type="entry name" value="Ubiquitin-activating_enz"/>
</dbReference>
<dbReference type="Proteomes" id="UP000749453">
    <property type="component" value="Unassembled WGS sequence"/>
</dbReference>
<dbReference type="GO" id="GO:0061504">
    <property type="term" value="P:cyclic threonylcarbamoyladenosine biosynthetic process"/>
    <property type="evidence" value="ECO:0007669"/>
    <property type="project" value="TreeGrafter"/>
</dbReference>
<dbReference type="GO" id="GO:0061503">
    <property type="term" value="F:tRNA threonylcarbamoyladenosine dehydratase"/>
    <property type="evidence" value="ECO:0007669"/>
    <property type="project" value="TreeGrafter"/>
</dbReference>
<dbReference type="CDD" id="cd01483">
    <property type="entry name" value="E1_enzyme_family"/>
    <property type="match status" value="1"/>
</dbReference>
<dbReference type="PANTHER" id="PTHR43267:SF1">
    <property type="entry name" value="TRNA THREONYLCARBAMOYLADENOSINE DEHYDRATASE"/>
    <property type="match status" value="1"/>
</dbReference>
<dbReference type="InterPro" id="IPR000594">
    <property type="entry name" value="ThiF_NAD_FAD-bd"/>
</dbReference>
<accession>A0AAW4GIH4</accession>
<evidence type="ECO:0000313" key="5">
    <source>
        <dbReference type="Proteomes" id="UP000784064"/>
    </source>
</evidence>
<keyword evidence="2" id="KW-0808">Transferase</keyword>
<organism evidence="2 5">
    <name type="scientific">Stenotrophomonas lactitubi</name>
    <dbReference type="NCBI Taxonomy" id="2045214"/>
    <lineage>
        <taxon>Bacteria</taxon>
        <taxon>Pseudomonadati</taxon>
        <taxon>Pseudomonadota</taxon>
        <taxon>Gammaproteobacteria</taxon>
        <taxon>Lysobacterales</taxon>
        <taxon>Lysobacteraceae</taxon>
        <taxon>Stenotrophomonas</taxon>
    </lineage>
</organism>
<dbReference type="InterPro" id="IPR045886">
    <property type="entry name" value="ThiF/MoeB/HesA"/>
</dbReference>
<evidence type="ECO:0000313" key="4">
    <source>
        <dbReference type="Proteomes" id="UP000749453"/>
    </source>
</evidence>
<evidence type="ECO:0000259" key="1">
    <source>
        <dbReference type="Pfam" id="PF00899"/>
    </source>
</evidence>
<evidence type="ECO:0000313" key="3">
    <source>
        <dbReference type="EMBL" id="MBM9938662.1"/>
    </source>
</evidence>
<dbReference type="GO" id="GO:0016779">
    <property type="term" value="F:nucleotidyltransferase activity"/>
    <property type="evidence" value="ECO:0007669"/>
    <property type="project" value="UniProtKB-KW"/>
</dbReference>
<proteinExistence type="predicted"/>
<name>A0AAW4GIH4_9GAMM</name>
<feature type="domain" description="THIF-type NAD/FAD binding fold" evidence="1">
    <location>
        <begin position="310"/>
        <end position="416"/>
    </location>
</feature>
<keyword evidence="4" id="KW-1185">Reference proteome</keyword>
<dbReference type="Gene3D" id="3.40.50.720">
    <property type="entry name" value="NAD(P)-binding Rossmann-like Domain"/>
    <property type="match status" value="1"/>
</dbReference>
<protein>
    <submittedName>
        <fullName evidence="2">ThiF family adenylyltransferase</fullName>
    </submittedName>
</protein>
<reference evidence="4" key="1">
    <citation type="submission" date="2021-01" db="EMBL/GenBank/DDBJ databases">
        <title>Stenotrophomonas maltophilia.</title>
        <authorList>
            <person name="Yu Y."/>
        </authorList>
    </citation>
    <scope>NUCLEOTIDE SEQUENCE [LARGE SCALE GENOMIC DNA]</scope>
    <source>
        <strain evidence="4">As-6</strain>
    </source>
</reference>
<dbReference type="Proteomes" id="UP000784064">
    <property type="component" value="Unassembled WGS sequence"/>
</dbReference>
<reference evidence="2" key="2">
    <citation type="submission" date="2021-01" db="EMBL/GenBank/DDBJ databases">
        <authorList>
            <person name="Yu Y."/>
        </authorList>
    </citation>
    <scope>NUCLEOTIDE SEQUENCE</scope>
    <source>
        <strain evidence="2">As-5</strain>
        <strain evidence="3">As-6</strain>
    </source>
</reference>
<dbReference type="SUPFAM" id="SSF69572">
    <property type="entry name" value="Activating enzymes of the ubiquitin-like proteins"/>
    <property type="match status" value="1"/>
</dbReference>
<dbReference type="AlphaFoldDB" id="A0AAW4GIH4"/>
<keyword evidence="2" id="KW-0548">Nucleotidyltransferase</keyword>
<comment type="caution">
    <text evidence="2">The sequence shown here is derived from an EMBL/GenBank/DDBJ whole genome shotgun (WGS) entry which is preliminary data.</text>
</comment>
<dbReference type="GO" id="GO:0008641">
    <property type="term" value="F:ubiquitin-like modifier activating enzyme activity"/>
    <property type="evidence" value="ECO:0007669"/>
    <property type="project" value="InterPro"/>
</dbReference>
<dbReference type="EMBL" id="JAFFTA010000020">
    <property type="protein sequence ID" value="MBM9914532.1"/>
    <property type="molecule type" value="Genomic_DNA"/>
</dbReference>
<dbReference type="PANTHER" id="PTHR43267">
    <property type="entry name" value="TRNA THREONYLCARBAMOYLADENOSINE DEHYDRATASE"/>
    <property type="match status" value="1"/>
</dbReference>
<dbReference type="EMBL" id="JAFFTB010000018">
    <property type="protein sequence ID" value="MBM9938662.1"/>
    <property type="molecule type" value="Genomic_DNA"/>
</dbReference>